<dbReference type="Proteomes" id="UP000616885">
    <property type="component" value="Unassembled WGS sequence"/>
</dbReference>
<dbReference type="PANTHER" id="PTHR31941">
    <property type="entry name" value="CYTOSKELETAL SIGNALING PROTEIN SLM1"/>
    <property type="match status" value="1"/>
</dbReference>
<evidence type="ECO:0000313" key="1">
    <source>
        <dbReference type="EMBL" id="KAF9746884.1"/>
    </source>
</evidence>
<gene>
    <name evidence="1" type="ORF">IM811_003789</name>
</gene>
<name>A0A8H7KBL0_BIOOC</name>
<accession>A0A8H7KBL0</accession>
<dbReference type="AlphaFoldDB" id="A0A8H7KBL0"/>
<proteinExistence type="predicted"/>
<evidence type="ECO:0000313" key="2">
    <source>
        <dbReference type="Proteomes" id="UP000616885"/>
    </source>
</evidence>
<sequence length="122" mass="13702">MRAGSVKSLALNPASDPNEAHSAFYCPVPTSGNPTQVLIDRFQSWRKVLKDLIAYFREIQSHYENRGKALLKLANVSNNISTPSEFLTSAGIDDALQFLRVYNKNAILEANKAKEMRRRMSS</sequence>
<organism evidence="1 2">
    <name type="scientific">Bionectria ochroleuca</name>
    <name type="common">Gliocladium roseum</name>
    <dbReference type="NCBI Taxonomy" id="29856"/>
    <lineage>
        <taxon>Eukaryota</taxon>
        <taxon>Fungi</taxon>
        <taxon>Dikarya</taxon>
        <taxon>Ascomycota</taxon>
        <taxon>Pezizomycotina</taxon>
        <taxon>Sordariomycetes</taxon>
        <taxon>Hypocreomycetidae</taxon>
        <taxon>Hypocreales</taxon>
        <taxon>Bionectriaceae</taxon>
        <taxon>Clonostachys</taxon>
    </lineage>
</organism>
<reference evidence="1" key="1">
    <citation type="submission" date="2020-10" db="EMBL/GenBank/DDBJ databases">
        <title>High-Quality Genome Resource of Clonostachys rosea strain S41 by Oxford Nanopore Long-Read Sequencing.</title>
        <authorList>
            <person name="Wang H."/>
        </authorList>
    </citation>
    <scope>NUCLEOTIDE SEQUENCE</scope>
    <source>
        <strain evidence="1">S41</strain>
    </source>
</reference>
<protein>
    <submittedName>
        <fullName evidence="1">Uncharacterized protein</fullName>
    </submittedName>
</protein>
<dbReference type="PANTHER" id="PTHR31941:SF16">
    <property type="entry name" value="PHOSPHATIDYLINOSITOL 4,5-BISPHOSPHATE-BINDING PROTEIN SLM1-RELATED"/>
    <property type="match status" value="1"/>
</dbReference>
<comment type="caution">
    <text evidence="1">The sequence shown here is derived from an EMBL/GenBank/DDBJ whole genome shotgun (WGS) entry which is preliminary data.</text>
</comment>
<dbReference type="EMBL" id="JADCTT010000011">
    <property type="protein sequence ID" value="KAF9746884.1"/>
    <property type="molecule type" value="Genomic_DNA"/>
</dbReference>